<reference evidence="2 4" key="1">
    <citation type="journal article" date="2012" name="Nature">
        <title>Algal genomes reveal evolutionary mosaicism and the fate of nucleomorphs.</title>
        <authorList>
            <consortium name="DOE Joint Genome Institute"/>
            <person name="Curtis B.A."/>
            <person name="Tanifuji G."/>
            <person name="Burki F."/>
            <person name="Gruber A."/>
            <person name="Irimia M."/>
            <person name="Maruyama S."/>
            <person name="Arias M.C."/>
            <person name="Ball S.G."/>
            <person name="Gile G.H."/>
            <person name="Hirakawa Y."/>
            <person name="Hopkins J.F."/>
            <person name="Kuo A."/>
            <person name="Rensing S.A."/>
            <person name="Schmutz J."/>
            <person name="Symeonidi A."/>
            <person name="Elias M."/>
            <person name="Eveleigh R.J."/>
            <person name="Herman E.K."/>
            <person name="Klute M.J."/>
            <person name="Nakayama T."/>
            <person name="Obornik M."/>
            <person name="Reyes-Prieto A."/>
            <person name="Armbrust E.V."/>
            <person name="Aves S.J."/>
            <person name="Beiko R.G."/>
            <person name="Coutinho P."/>
            <person name="Dacks J.B."/>
            <person name="Durnford D.G."/>
            <person name="Fast N.M."/>
            <person name="Green B.R."/>
            <person name="Grisdale C.J."/>
            <person name="Hempel F."/>
            <person name="Henrissat B."/>
            <person name="Hoppner M.P."/>
            <person name="Ishida K."/>
            <person name="Kim E."/>
            <person name="Koreny L."/>
            <person name="Kroth P.G."/>
            <person name="Liu Y."/>
            <person name="Malik S.B."/>
            <person name="Maier U.G."/>
            <person name="McRose D."/>
            <person name="Mock T."/>
            <person name="Neilson J.A."/>
            <person name="Onodera N.T."/>
            <person name="Poole A.M."/>
            <person name="Pritham E.J."/>
            <person name="Richards T.A."/>
            <person name="Rocap G."/>
            <person name="Roy S.W."/>
            <person name="Sarai C."/>
            <person name="Schaack S."/>
            <person name="Shirato S."/>
            <person name="Slamovits C.H."/>
            <person name="Spencer D.F."/>
            <person name="Suzuki S."/>
            <person name="Worden A.Z."/>
            <person name="Zauner S."/>
            <person name="Barry K."/>
            <person name="Bell C."/>
            <person name="Bharti A.K."/>
            <person name="Crow J.A."/>
            <person name="Grimwood J."/>
            <person name="Kramer R."/>
            <person name="Lindquist E."/>
            <person name="Lucas S."/>
            <person name="Salamov A."/>
            <person name="McFadden G.I."/>
            <person name="Lane C.E."/>
            <person name="Keeling P.J."/>
            <person name="Gray M.W."/>
            <person name="Grigoriev I.V."/>
            <person name="Archibald J.M."/>
        </authorList>
    </citation>
    <scope>NUCLEOTIDE SEQUENCE</scope>
    <source>
        <strain evidence="2 4">CCMP2712</strain>
    </source>
</reference>
<dbReference type="OrthoDB" id="262547at2759"/>
<dbReference type="PANTHER" id="PTHR34144">
    <property type="entry name" value="CHROMOSOME 8, WHOLE GENOME SHOTGUN SEQUENCE"/>
    <property type="match status" value="1"/>
</dbReference>
<evidence type="ECO:0000313" key="2">
    <source>
        <dbReference type="EMBL" id="EKX44092.1"/>
    </source>
</evidence>
<feature type="transmembrane region" description="Helical" evidence="1">
    <location>
        <begin position="503"/>
        <end position="526"/>
    </location>
</feature>
<keyword evidence="1" id="KW-1133">Transmembrane helix</keyword>
<dbReference type="InterPro" id="IPR021047">
    <property type="entry name" value="Mannosyltransferase_CMT1"/>
</dbReference>
<keyword evidence="1" id="KW-0472">Membrane</keyword>
<evidence type="ECO:0000313" key="4">
    <source>
        <dbReference type="Proteomes" id="UP000011087"/>
    </source>
</evidence>
<dbReference type="eggNOG" id="ENOG502RJAT">
    <property type="taxonomic scope" value="Eukaryota"/>
</dbReference>
<organism evidence="2">
    <name type="scientific">Guillardia theta (strain CCMP2712)</name>
    <name type="common">Cryptophyte</name>
    <dbReference type="NCBI Taxonomy" id="905079"/>
    <lineage>
        <taxon>Eukaryota</taxon>
        <taxon>Cryptophyceae</taxon>
        <taxon>Pyrenomonadales</taxon>
        <taxon>Geminigeraceae</taxon>
        <taxon>Guillardia</taxon>
    </lineage>
</organism>
<gene>
    <name evidence="2" type="ORF">GUITHDRAFT_139947</name>
</gene>
<keyword evidence="1" id="KW-0812">Transmembrane</keyword>
<dbReference type="RefSeq" id="XP_005831072.1">
    <property type="nucleotide sequence ID" value="XM_005831015.1"/>
</dbReference>
<reference evidence="4" key="2">
    <citation type="submission" date="2012-11" db="EMBL/GenBank/DDBJ databases">
        <authorList>
            <person name="Kuo A."/>
            <person name="Curtis B.A."/>
            <person name="Tanifuji G."/>
            <person name="Burki F."/>
            <person name="Gruber A."/>
            <person name="Irimia M."/>
            <person name="Maruyama S."/>
            <person name="Arias M.C."/>
            <person name="Ball S.G."/>
            <person name="Gile G.H."/>
            <person name="Hirakawa Y."/>
            <person name="Hopkins J.F."/>
            <person name="Rensing S.A."/>
            <person name="Schmutz J."/>
            <person name="Symeonidi A."/>
            <person name="Elias M."/>
            <person name="Eveleigh R.J."/>
            <person name="Herman E.K."/>
            <person name="Klute M.J."/>
            <person name="Nakayama T."/>
            <person name="Obornik M."/>
            <person name="Reyes-Prieto A."/>
            <person name="Armbrust E.V."/>
            <person name="Aves S.J."/>
            <person name="Beiko R.G."/>
            <person name="Coutinho P."/>
            <person name="Dacks J.B."/>
            <person name="Durnford D.G."/>
            <person name="Fast N.M."/>
            <person name="Green B.R."/>
            <person name="Grisdale C."/>
            <person name="Hempe F."/>
            <person name="Henrissat B."/>
            <person name="Hoppner M.P."/>
            <person name="Ishida K.-I."/>
            <person name="Kim E."/>
            <person name="Koreny L."/>
            <person name="Kroth P.G."/>
            <person name="Liu Y."/>
            <person name="Malik S.-B."/>
            <person name="Maier U.G."/>
            <person name="McRose D."/>
            <person name="Mock T."/>
            <person name="Neilson J.A."/>
            <person name="Onodera N.T."/>
            <person name="Poole A.M."/>
            <person name="Pritham E.J."/>
            <person name="Richards T.A."/>
            <person name="Rocap G."/>
            <person name="Roy S.W."/>
            <person name="Sarai C."/>
            <person name="Schaack S."/>
            <person name="Shirato S."/>
            <person name="Slamovits C.H."/>
            <person name="Spencer D.F."/>
            <person name="Suzuki S."/>
            <person name="Worden A.Z."/>
            <person name="Zauner S."/>
            <person name="Barry K."/>
            <person name="Bell C."/>
            <person name="Bharti A.K."/>
            <person name="Crow J.A."/>
            <person name="Grimwood J."/>
            <person name="Kramer R."/>
            <person name="Lindquist E."/>
            <person name="Lucas S."/>
            <person name="Salamov A."/>
            <person name="McFadden G.I."/>
            <person name="Lane C.E."/>
            <person name="Keeling P.J."/>
            <person name="Gray M.W."/>
            <person name="Grigoriev I.V."/>
            <person name="Archibald J.M."/>
        </authorList>
    </citation>
    <scope>NUCLEOTIDE SEQUENCE</scope>
    <source>
        <strain evidence="4">CCMP2712</strain>
    </source>
</reference>
<evidence type="ECO:0000256" key="1">
    <source>
        <dbReference type="SAM" id="Phobius"/>
    </source>
</evidence>
<feature type="transmembrane region" description="Helical" evidence="1">
    <location>
        <begin position="37"/>
        <end position="57"/>
    </location>
</feature>
<dbReference type="Pfam" id="PF11735">
    <property type="entry name" value="CAP59_mtransfer"/>
    <property type="match status" value="1"/>
</dbReference>
<name>L1J6W2_GUITC</name>
<dbReference type="PANTHER" id="PTHR34144:SF7">
    <property type="entry name" value="EXPORT PROTEIN (CAP59), PUTATIVE (AFU_ORTHOLOGUE AFUA_7G05020)-RELATED"/>
    <property type="match status" value="1"/>
</dbReference>
<dbReference type="GeneID" id="17300846"/>
<keyword evidence="4" id="KW-1185">Reference proteome</keyword>
<protein>
    <submittedName>
        <fullName evidence="2 3">Uncharacterized protein</fullName>
    </submittedName>
</protein>
<accession>L1J6W2</accession>
<dbReference type="Proteomes" id="UP000011087">
    <property type="component" value="Unassembled WGS sequence"/>
</dbReference>
<dbReference type="EnsemblProtists" id="EKX44092">
    <property type="protein sequence ID" value="EKX44092"/>
    <property type="gene ID" value="GUITHDRAFT_139947"/>
</dbReference>
<dbReference type="AlphaFoldDB" id="L1J6W2"/>
<evidence type="ECO:0000313" key="3">
    <source>
        <dbReference type="EnsemblProtists" id="EKX44092"/>
    </source>
</evidence>
<proteinExistence type="predicted"/>
<dbReference type="EMBL" id="JH993006">
    <property type="protein sequence ID" value="EKX44092.1"/>
    <property type="molecule type" value="Genomic_DNA"/>
</dbReference>
<dbReference type="STRING" id="905079.L1J6W2"/>
<dbReference type="KEGG" id="gtt:GUITHDRAFT_139947"/>
<dbReference type="PaxDb" id="55529-EKX44092"/>
<dbReference type="HOGENOM" id="CLU_488749_0_0_1"/>
<sequence>MVETRRSRLRTDDVGSGHMTWSARLNVANLHQSFRCFMVFFACYLLVSVVLTSMVFFKNFDNLGQQLMFASDHCPRLLPSKRILLCSILRNANLVLPAWRKSVVGLAECVKKRGGELLVSVWSDKNTDDVTSPELQKLSEQLKTIGVKHVVEHNGKMPEEKQKANRIVRLSWARNQALEQLGLEVLDHVDAILFINDVLWTVKDAMKLLHEQRKEGYDALCGLDYMYNFYDTWVSRSDSLGPFSGFYPWVHKSDASLTSLSAAVNSRTFRVGSCWNGMFVANAVPFGSKHKVRFRTGQQFYSAVLLLRSPPSDPSDVTGELLHFHAGRSSPVDGPRMYELAAGGKDEVGVLWAGNLTQVLVVSNGSRYLYSEADGQGQVVRPRAGAPAEFSGRLLHLRPISYKEIRWPECEPSSESLLYAVDFHRLGYSKMAVDPSVRVFYSSIHVVFSFFLVYPAEAMLSLYWRLVELLGLTRRVERWELPYDNKTLGSTTCIRPEPDFPFFLLPLLPLVLVLLLFAIVITRWHFGRKAQEGKRTNLAYRRLGSASERHERDLEMAI</sequence>
<reference evidence="3" key="3">
    <citation type="submission" date="2016-03" db="UniProtKB">
        <authorList>
            <consortium name="EnsemblProtists"/>
        </authorList>
    </citation>
    <scope>IDENTIFICATION</scope>
</reference>